<name>A0A0F3NGQ6_ANAPH</name>
<comment type="caution">
    <text evidence="1">The sequence shown here is derived from an EMBL/GenBank/DDBJ whole genome shotgun (WGS) entry which is preliminary data.</text>
</comment>
<dbReference type="Proteomes" id="UP000033385">
    <property type="component" value="Unassembled WGS sequence"/>
</dbReference>
<accession>A0A0F3NGQ6</accession>
<dbReference type="PATRIC" id="fig|1359153.3.peg.1697"/>
<protein>
    <submittedName>
        <fullName evidence="1">Uncharacterized protein</fullName>
    </submittedName>
</protein>
<dbReference type="AlphaFoldDB" id="A0A0F3NGQ6"/>
<sequence>MLGIVFSFSGESIGALVAEKSPRCLFYTSIGNFTALH</sequence>
<gene>
    <name evidence="1" type="ORF">APHNP_1662</name>
</gene>
<evidence type="ECO:0000313" key="1">
    <source>
        <dbReference type="EMBL" id="KJV67253.1"/>
    </source>
</evidence>
<organism evidence="1 2">
    <name type="scientific">Anaplasma phagocytophilum str. ApNP</name>
    <dbReference type="NCBI Taxonomy" id="1359153"/>
    <lineage>
        <taxon>Bacteria</taxon>
        <taxon>Pseudomonadati</taxon>
        <taxon>Pseudomonadota</taxon>
        <taxon>Alphaproteobacteria</taxon>
        <taxon>Rickettsiales</taxon>
        <taxon>Anaplasmataceae</taxon>
        <taxon>Anaplasma</taxon>
        <taxon>phagocytophilum group</taxon>
    </lineage>
</organism>
<reference evidence="1 2" key="1">
    <citation type="submission" date="2015-01" db="EMBL/GenBank/DDBJ databases">
        <title>Genome Sequencing of Rickettsiales.</title>
        <authorList>
            <person name="Daugherty S.C."/>
            <person name="Su Q."/>
            <person name="Abolude K."/>
            <person name="Beier-Sexton M."/>
            <person name="Carlyon J.A."/>
            <person name="Carter R."/>
            <person name="Day N.P."/>
            <person name="Dumler S.J."/>
            <person name="Dyachenko V."/>
            <person name="Godinez A."/>
            <person name="Kurtti T.J."/>
            <person name="Lichay M."/>
            <person name="Mullins K.E."/>
            <person name="Ott S."/>
            <person name="Pappas-Brown V."/>
            <person name="Paris D.H."/>
            <person name="Patel P."/>
            <person name="Richards A.L."/>
            <person name="Sadzewicz L."/>
            <person name="Sears K."/>
            <person name="Seidman D."/>
            <person name="Sengamalay N."/>
            <person name="Stenos J."/>
            <person name="Tallon L.J."/>
            <person name="Vincent G."/>
            <person name="Fraser C.M."/>
            <person name="Munderloh U."/>
            <person name="Dunning-Hotopp J.C."/>
        </authorList>
    </citation>
    <scope>NUCLEOTIDE SEQUENCE [LARGE SCALE GENOMIC DNA]</scope>
    <source>
        <strain evidence="1 2">ApNP</strain>
    </source>
</reference>
<dbReference type="EMBL" id="LANW01000001">
    <property type="protein sequence ID" value="KJV67253.1"/>
    <property type="molecule type" value="Genomic_DNA"/>
</dbReference>
<proteinExistence type="predicted"/>
<evidence type="ECO:0000313" key="2">
    <source>
        <dbReference type="Proteomes" id="UP000033385"/>
    </source>
</evidence>